<accession>A0ABT8LG28</accession>
<protein>
    <recommendedName>
        <fullName evidence="4">Periplasmic heavy metal sensor</fullName>
    </recommendedName>
</protein>
<keyword evidence="1" id="KW-0812">Transmembrane</keyword>
<evidence type="ECO:0000313" key="2">
    <source>
        <dbReference type="EMBL" id="MDN5215316.1"/>
    </source>
</evidence>
<feature type="transmembrane region" description="Helical" evidence="1">
    <location>
        <begin position="9"/>
        <end position="29"/>
    </location>
</feature>
<keyword evidence="3" id="KW-1185">Reference proteome</keyword>
<dbReference type="RefSeq" id="WP_346760651.1">
    <property type="nucleotide sequence ID" value="NZ_JAUJEB010000006.1"/>
</dbReference>
<sequence length="163" mass="19344">MSYFTKSRIYIFLIILLAVLNLGLIVFFWKGPMSKAGRHGGPFKLEYFLERRLDLTQEQMEEYRQLRQTHFRKVDMELREMRRLKGALFDLVGGEANDEKKENILEQIGKTQVTIDSLTFSHFESLRRLCNDEQQRKFDDVIKEVMHRLGRKGPPPGGRRRRP</sequence>
<organism evidence="2 3">
    <name type="scientific">Agaribacillus aureus</name>
    <dbReference type="NCBI Taxonomy" id="3051825"/>
    <lineage>
        <taxon>Bacteria</taxon>
        <taxon>Pseudomonadati</taxon>
        <taxon>Bacteroidota</taxon>
        <taxon>Cytophagia</taxon>
        <taxon>Cytophagales</taxon>
        <taxon>Splendidivirgaceae</taxon>
        <taxon>Agaribacillus</taxon>
    </lineage>
</organism>
<dbReference type="Proteomes" id="UP001172083">
    <property type="component" value="Unassembled WGS sequence"/>
</dbReference>
<evidence type="ECO:0008006" key="4">
    <source>
        <dbReference type="Google" id="ProtNLM"/>
    </source>
</evidence>
<keyword evidence="1" id="KW-0472">Membrane</keyword>
<dbReference type="Gene3D" id="1.20.120.1490">
    <property type="match status" value="1"/>
</dbReference>
<comment type="caution">
    <text evidence="2">The sequence shown here is derived from an EMBL/GenBank/DDBJ whole genome shotgun (WGS) entry which is preliminary data.</text>
</comment>
<reference evidence="2" key="1">
    <citation type="submission" date="2023-06" db="EMBL/GenBank/DDBJ databases">
        <title>Genomic of Agaribacillus aureum.</title>
        <authorList>
            <person name="Wang G."/>
        </authorList>
    </citation>
    <scope>NUCLEOTIDE SEQUENCE</scope>
    <source>
        <strain evidence="2">BMA12</strain>
    </source>
</reference>
<proteinExistence type="predicted"/>
<gene>
    <name evidence="2" type="ORF">QQ020_24770</name>
</gene>
<dbReference type="EMBL" id="JAUJEB010000006">
    <property type="protein sequence ID" value="MDN5215316.1"/>
    <property type="molecule type" value="Genomic_DNA"/>
</dbReference>
<name>A0ABT8LG28_9BACT</name>
<evidence type="ECO:0000313" key="3">
    <source>
        <dbReference type="Proteomes" id="UP001172083"/>
    </source>
</evidence>
<evidence type="ECO:0000256" key="1">
    <source>
        <dbReference type="SAM" id="Phobius"/>
    </source>
</evidence>
<keyword evidence="1" id="KW-1133">Transmembrane helix</keyword>